<evidence type="ECO:0000259" key="2">
    <source>
        <dbReference type="PROSITE" id="PS50878"/>
    </source>
</evidence>
<gene>
    <name evidence="3" type="primary">pol</name>
    <name evidence="3" type="ORF">AK812_SmicGene23993</name>
</gene>
<dbReference type="SUPFAM" id="SSF56672">
    <property type="entry name" value="DNA/RNA polymerases"/>
    <property type="match status" value="1"/>
</dbReference>
<feature type="region of interest" description="Disordered" evidence="1">
    <location>
        <begin position="114"/>
        <end position="208"/>
    </location>
</feature>
<protein>
    <submittedName>
        <fullName evidence="3">Retrovirus-related Pol polyprotein from type-2 retrotransposable element R2DM</fullName>
    </submittedName>
</protein>
<feature type="region of interest" description="Disordered" evidence="1">
    <location>
        <begin position="48"/>
        <end position="79"/>
    </location>
</feature>
<sequence>MTDESTLPMQPFIPQPAAGIGPGLADAPAAPPGGVETVLDTSQRLDMEVDAKTDDGGRRGRARERGTSHRLPPRTNAPSDIRLLQDANSAAAALAAALEPSHNTALSAHRVAVPEEGEHSLDSVHHLQGASPEKKPRIGSSKIPPHNAPHFGGRRGEGYPPLFHGAPSSVVVTGLGDPKHGEAVRGAPTDPGPNPPPDPTGPQRFDLDEPTWVGSLRVQLQQLVQTQVGMQTQLEDSGRSLRNLQSEIRQLGSGQEALMRRADDQDQAMQQMRNEVRELERELNALKSAPPTRSVSPAPHRPAPPTPRSDYGGRNQQEVDEMQIVIGGWNECKRDQIEQDVRHIFASMNGEAIKELKFTSTAPGQVRAVLSTYELCVKHVGHSVTDRDWRGREYQLFIANPALSHRTLCGKWIVSPDSLWEQIQGLRTWDDAAVARAFRGDGVSRRPQSLRYVDPPYIKDLIVSRRDSKDEWQRTALMQEIHQERLQAKALHKQNLLQEARAGNCRAIAHIRASAAGGQSEGSYVQRCGGVDQATRDLFHFYDCKYRTSEAPIAEPHWQRLAQRHGNSPVAPVTTEEVFAALKGARTGVSAGLDGVTYEGVRHLLSQDREARIPAYFTALIRGEAPIPPSWKRGKIVLLPKVPRPAQAKDLRPICLTPVLCRVFSKVLMARVHQVSPAYTGHQIGCRPGVQALDGILAAQSTLQLLRHSCGAAYAAKIDIKAAFDSLSQGAVFRWLMNCAPASECERLFQLLHGTSVELSLGGSQHVVHMQQGLMQGTAYSADVFSRVLDYFLGPLHERFCAQFGRAETAALSLPHFIVYADDIVLFSDTPSGLQCKLQQIVDVLATLGLQVNPDKSSTMCAHDGSAPGIWLRGRALPLKVEDSLVFLGVPLSHSPNPQLIISHLLRKTSNAYYGFKRIMDCGQAPLATRLLIFNTFITSKWTWASPLLTPNKVALRRLEAAKNTFLLSLFRLPTDPLMGWVDNVVTRRRAVRVICKVNGGPDWRRTWMTRQWAYLGHLARTRHLQPMMKILQAVGTASSGPPVPASWTTDLLIRRVQRIYQTWTWAREIPAWETFARDRTQWLNHAHLWVNHWVPDDAPPTFDYLQEKQVVILKDKSRMLDCFLRPSKDFTEVPYMSPLRVVKPAKLSGPFIWGKADQGRCAVVVSQGLRPLQGFVVHATAPDPTVLAMSVTLLRLAFKVHGILQHQGHMHQIYIPASLLHRSLFHRHVPLSLLADATEALNLLDRQGIEHLWLPPNFKSASPWLSMYHGVDLPRQHTKYLARSHDFSQAFFCEGARQLAESLLQLTG</sequence>
<evidence type="ECO:0000256" key="1">
    <source>
        <dbReference type="SAM" id="MobiDB-lite"/>
    </source>
</evidence>
<accession>A0A1Q9DFU1</accession>
<dbReference type="InterPro" id="IPR000477">
    <property type="entry name" value="RT_dom"/>
</dbReference>
<evidence type="ECO:0000313" key="4">
    <source>
        <dbReference type="Proteomes" id="UP000186817"/>
    </source>
</evidence>
<dbReference type="Proteomes" id="UP000186817">
    <property type="component" value="Unassembled WGS sequence"/>
</dbReference>
<dbReference type="Gene3D" id="3.30.70.270">
    <property type="match status" value="1"/>
</dbReference>
<comment type="caution">
    <text evidence="3">The sequence shown here is derived from an EMBL/GenBank/DDBJ whole genome shotgun (WGS) entry which is preliminary data.</text>
</comment>
<feature type="domain" description="Reverse transcriptase" evidence="2">
    <location>
        <begin position="620"/>
        <end position="892"/>
    </location>
</feature>
<dbReference type="InterPro" id="IPR043502">
    <property type="entry name" value="DNA/RNA_pol_sf"/>
</dbReference>
<dbReference type="OrthoDB" id="448152at2759"/>
<organism evidence="3 4">
    <name type="scientific">Symbiodinium microadriaticum</name>
    <name type="common">Dinoflagellate</name>
    <name type="synonym">Zooxanthella microadriatica</name>
    <dbReference type="NCBI Taxonomy" id="2951"/>
    <lineage>
        <taxon>Eukaryota</taxon>
        <taxon>Sar</taxon>
        <taxon>Alveolata</taxon>
        <taxon>Dinophyceae</taxon>
        <taxon>Suessiales</taxon>
        <taxon>Symbiodiniaceae</taxon>
        <taxon>Symbiodinium</taxon>
    </lineage>
</organism>
<dbReference type="InterPro" id="IPR043128">
    <property type="entry name" value="Rev_trsase/Diguanyl_cyclase"/>
</dbReference>
<evidence type="ECO:0000313" key="3">
    <source>
        <dbReference type="EMBL" id="OLP94039.1"/>
    </source>
</evidence>
<proteinExistence type="predicted"/>
<feature type="compositionally biased region" description="Basic and acidic residues" evidence="1">
    <location>
        <begin position="48"/>
        <end position="67"/>
    </location>
</feature>
<name>A0A1Q9DFU1_SYMMI</name>
<dbReference type="CDD" id="cd01650">
    <property type="entry name" value="RT_nLTR_like"/>
    <property type="match status" value="1"/>
</dbReference>
<feature type="region of interest" description="Disordered" evidence="1">
    <location>
        <begin position="287"/>
        <end position="314"/>
    </location>
</feature>
<dbReference type="PANTHER" id="PTHR19446">
    <property type="entry name" value="REVERSE TRANSCRIPTASES"/>
    <property type="match status" value="1"/>
</dbReference>
<feature type="compositionally biased region" description="Low complexity" evidence="1">
    <location>
        <begin position="16"/>
        <end position="34"/>
    </location>
</feature>
<feature type="region of interest" description="Disordered" evidence="1">
    <location>
        <begin position="1"/>
        <end position="34"/>
    </location>
</feature>
<dbReference type="PROSITE" id="PS50878">
    <property type="entry name" value="RT_POL"/>
    <property type="match status" value="1"/>
</dbReference>
<reference evidence="3 4" key="1">
    <citation type="submission" date="2016-02" db="EMBL/GenBank/DDBJ databases">
        <title>Genome analysis of coral dinoflagellate symbionts highlights evolutionary adaptations to a symbiotic lifestyle.</title>
        <authorList>
            <person name="Aranda M."/>
            <person name="Li Y."/>
            <person name="Liew Y.J."/>
            <person name="Baumgarten S."/>
            <person name="Simakov O."/>
            <person name="Wilson M."/>
            <person name="Piel J."/>
            <person name="Ashoor H."/>
            <person name="Bougouffa S."/>
            <person name="Bajic V.B."/>
            <person name="Ryu T."/>
            <person name="Ravasi T."/>
            <person name="Bayer T."/>
            <person name="Micklem G."/>
            <person name="Kim H."/>
            <person name="Bhak J."/>
            <person name="Lajeunesse T.C."/>
            <person name="Voolstra C.R."/>
        </authorList>
    </citation>
    <scope>NUCLEOTIDE SEQUENCE [LARGE SCALE GENOMIC DNA]</scope>
    <source>
        <strain evidence="3 4">CCMP2467</strain>
    </source>
</reference>
<feature type="compositionally biased region" description="Pro residues" evidence="1">
    <location>
        <begin position="190"/>
        <end position="200"/>
    </location>
</feature>
<dbReference type="EMBL" id="LSRX01000561">
    <property type="protein sequence ID" value="OLP94039.1"/>
    <property type="molecule type" value="Genomic_DNA"/>
</dbReference>
<feature type="compositionally biased region" description="Basic and acidic residues" evidence="1">
    <location>
        <begin position="114"/>
        <end position="125"/>
    </location>
</feature>
<dbReference type="Pfam" id="PF00078">
    <property type="entry name" value="RVT_1"/>
    <property type="match status" value="1"/>
</dbReference>
<keyword evidence="4" id="KW-1185">Reference proteome</keyword>